<comment type="caution">
    <text evidence="2">The sequence shown here is derived from an EMBL/GenBank/DDBJ whole genome shotgun (WGS) entry which is preliminary data.</text>
</comment>
<evidence type="ECO:0000256" key="1">
    <source>
        <dbReference type="SAM" id="MobiDB-lite"/>
    </source>
</evidence>
<dbReference type="AlphaFoldDB" id="A0AAE0FE77"/>
<name>A0AAE0FE77_9CHLO</name>
<protein>
    <submittedName>
        <fullName evidence="2">Uncharacterized protein</fullName>
    </submittedName>
</protein>
<gene>
    <name evidence="2" type="ORF">CYMTET_33048</name>
</gene>
<feature type="region of interest" description="Disordered" evidence="1">
    <location>
        <begin position="28"/>
        <end position="67"/>
    </location>
</feature>
<accession>A0AAE0FE77</accession>
<feature type="compositionally biased region" description="Gly residues" evidence="1">
    <location>
        <begin position="50"/>
        <end position="64"/>
    </location>
</feature>
<reference evidence="2 3" key="1">
    <citation type="journal article" date="2015" name="Genome Biol. Evol.">
        <title>Comparative Genomics of a Bacterivorous Green Alga Reveals Evolutionary Causalities and Consequences of Phago-Mixotrophic Mode of Nutrition.</title>
        <authorList>
            <person name="Burns J.A."/>
            <person name="Paasch A."/>
            <person name="Narechania A."/>
            <person name="Kim E."/>
        </authorList>
    </citation>
    <scope>NUCLEOTIDE SEQUENCE [LARGE SCALE GENOMIC DNA]</scope>
    <source>
        <strain evidence="2 3">PLY_AMNH</strain>
    </source>
</reference>
<organism evidence="2 3">
    <name type="scientific">Cymbomonas tetramitiformis</name>
    <dbReference type="NCBI Taxonomy" id="36881"/>
    <lineage>
        <taxon>Eukaryota</taxon>
        <taxon>Viridiplantae</taxon>
        <taxon>Chlorophyta</taxon>
        <taxon>Pyramimonadophyceae</taxon>
        <taxon>Pyramimonadales</taxon>
        <taxon>Pyramimonadaceae</taxon>
        <taxon>Cymbomonas</taxon>
    </lineage>
</organism>
<evidence type="ECO:0000313" key="2">
    <source>
        <dbReference type="EMBL" id="KAK3257880.1"/>
    </source>
</evidence>
<feature type="compositionally biased region" description="Acidic residues" evidence="1">
    <location>
        <begin position="36"/>
        <end position="49"/>
    </location>
</feature>
<sequence length="85" mass="8673">MWQRLNGPGNVLGKRKCLRAFMGVARGVTSEKGEREGEEVEKEEGDGETDGAGGGEEGGRGDGLSGAVDSVGVVVVKVVVARGGE</sequence>
<dbReference type="EMBL" id="LGRX02020014">
    <property type="protein sequence ID" value="KAK3257880.1"/>
    <property type="molecule type" value="Genomic_DNA"/>
</dbReference>
<keyword evidence="3" id="KW-1185">Reference proteome</keyword>
<evidence type="ECO:0000313" key="3">
    <source>
        <dbReference type="Proteomes" id="UP001190700"/>
    </source>
</evidence>
<dbReference type="Proteomes" id="UP001190700">
    <property type="component" value="Unassembled WGS sequence"/>
</dbReference>
<proteinExistence type="predicted"/>